<reference evidence="3 4" key="1">
    <citation type="submission" date="2021-07" db="EMBL/GenBank/DDBJ databases">
        <title>Genome data of Colletotrichum spaethianum.</title>
        <authorList>
            <person name="Utami Y.D."/>
            <person name="Hiruma K."/>
        </authorList>
    </citation>
    <scope>NUCLEOTIDE SEQUENCE [LARGE SCALE GENOMIC DNA]</scope>
    <source>
        <strain evidence="3 4">MAFF 242679</strain>
    </source>
</reference>
<keyword evidence="4" id="KW-1185">Reference proteome</keyword>
<evidence type="ECO:0000256" key="1">
    <source>
        <dbReference type="ARBA" id="ARBA00022737"/>
    </source>
</evidence>
<dbReference type="PANTHER" id="PTHR10039:SF5">
    <property type="entry name" value="NACHT DOMAIN-CONTAINING PROTEIN"/>
    <property type="match status" value="1"/>
</dbReference>
<evidence type="ECO:0000313" key="3">
    <source>
        <dbReference type="EMBL" id="GJC78838.1"/>
    </source>
</evidence>
<dbReference type="AlphaFoldDB" id="A0AA37LNS9"/>
<dbReference type="EMBL" id="BPPX01000003">
    <property type="protein sequence ID" value="GJC78838.1"/>
    <property type="molecule type" value="Genomic_DNA"/>
</dbReference>
<keyword evidence="1" id="KW-0677">Repeat</keyword>
<sequence>MAESLAALGVAANIVQFLELGLKATISIVETYRSINDDGWTSRNVDLDIMAKDLRLHCDRLQEDADIKLDASMKRLLQRCIDTADELSSELRGLAGDDAKRHQKWAKFKMSVAAYFKRGKINEIQARLVEIKTHVFEQLQILLYDNRLSLSRSMRSLEEASEGWNRATEKRLALLAQDLRKLTESQSAAAASTEGLRIFTETWEHVSEEAKGQATILAILTSLRFAQIKERQSEIPKAHRRTFEWVFSDNSSIDFSTWLRESSGLFWITGKPGSGKSTLMKFILGHEQTMLLSEQWADSKPLIVASHFFWSAGTTIQKSQEGLLRTLLFQILVNYPEIIPTVCPLRYSNPFKRLESWSIEELSEVFGRLRNIQPLSSRILLLIDGLDEYNGNLGDLVQFLRSTSESPYIKNQETEASKLVKDIAEKSEGVFFWVSLVVKSLLRGLDNSDDLEILQQRLSEFPSDLDQFFQRMLDTIDPVYKDNASMVFSILLLANSSLPLVLFVELEMLIAMLNVAESRKKRSGPLTSWRQDPDNDSQLTFLLTLLSEEAKQFSTDMEHYQASHKDFSIIQVNRRRYQILAQCRDLVQAWEVSGDYGPQYNWRLGFLHRTVVEFLERASENQWQSAIPFKRYLLARSYLGFIAIGDDFQNRTREERT</sequence>
<gene>
    <name evidence="3" type="ORF">ColLi_01676</name>
</gene>
<evidence type="ECO:0000313" key="4">
    <source>
        <dbReference type="Proteomes" id="UP001055172"/>
    </source>
</evidence>
<evidence type="ECO:0000259" key="2">
    <source>
        <dbReference type="Pfam" id="PF24883"/>
    </source>
</evidence>
<protein>
    <recommendedName>
        <fullName evidence="2">Nephrocystin 3-like N-terminal domain-containing protein</fullName>
    </recommendedName>
</protein>
<dbReference type="Gene3D" id="3.40.50.300">
    <property type="entry name" value="P-loop containing nucleotide triphosphate hydrolases"/>
    <property type="match status" value="1"/>
</dbReference>
<name>A0AA37LNS9_9PEZI</name>
<feature type="domain" description="Nephrocystin 3-like N-terminal" evidence="2">
    <location>
        <begin position="242"/>
        <end position="405"/>
    </location>
</feature>
<dbReference type="SUPFAM" id="SSF52540">
    <property type="entry name" value="P-loop containing nucleoside triphosphate hydrolases"/>
    <property type="match status" value="1"/>
</dbReference>
<dbReference type="InterPro" id="IPR027417">
    <property type="entry name" value="P-loop_NTPase"/>
</dbReference>
<accession>A0AA37LNS9</accession>
<dbReference type="PANTHER" id="PTHR10039">
    <property type="entry name" value="AMELOGENIN"/>
    <property type="match status" value="1"/>
</dbReference>
<dbReference type="Proteomes" id="UP001055172">
    <property type="component" value="Unassembled WGS sequence"/>
</dbReference>
<organism evidence="3 4">
    <name type="scientific">Colletotrichum liriopes</name>
    <dbReference type="NCBI Taxonomy" id="708192"/>
    <lineage>
        <taxon>Eukaryota</taxon>
        <taxon>Fungi</taxon>
        <taxon>Dikarya</taxon>
        <taxon>Ascomycota</taxon>
        <taxon>Pezizomycotina</taxon>
        <taxon>Sordariomycetes</taxon>
        <taxon>Hypocreomycetidae</taxon>
        <taxon>Glomerellales</taxon>
        <taxon>Glomerellaceae</taxon>
        <taxon>Colletotrichum</taxon>
        <taxon>Colletotrichum spaethianum species complex</taxon>
    </lineage>
</organism>
<comment type="caution">
    <text evidence="3">The sequence shown here is derived from an EMBL/GenBank/DDBJ whole genome shotgun (WGS) entry which is preliminary data.</text>
</comment>
<dbReference type="InterPro" id="IPR056884">
    <property type="entry name" value="NPHP3-like_N"/>
</dbReference>
<proteinExistence type="predicted"/>
<dbReference type="Pfam" id="PF24883">
    <property type="entry name" value="NPHP3_N"/>
    <property type="match status" value="1"/>
</dbReference>